<evidence type="ECO:0000313" key="1">
    <source>
        <dbReference type="EMBL" id="CAE7392276.1"/>
    </source>
</evidence>
<accession>A0A812QKT3</accession>
<dbReference type="AlphaFoldDB" id="A0A812QKT3"/>
<protein>
    <submittedName>
        <fullName evidence="1">Uncharacterized protein</fullName>
    </submittedName>
</protein>
<name>A0A812QKT3_SYMPI</name>
<dbReference type="OrthoDB" id="10320331at2759"/>
<dbReference type="Proteomes" id="UP000649617">
    <property type="component" value="Unassembled WGS sequence"/>
</dbReference>
<proteinExistence type="predicted"/>
<dbReference type="EMBL" id="CAJNIZ010016991">
    <property type="protein sequence ID" value="CAE7392276.1"/>
    <property type="molecule type" value="Genomic_DNA"/>
</dbReference>
<keyword evidence="2" id="KW-1185">Reference proteome</keyword>
<reference evidence="1" key="1">
    <citation type="submission" date="2021-02" db="EMBL/GenBank/DDBJ databases">
        <authorList>
            <person name="Dougan E. K."/>
            <person name="Rhodes N."/>
            <person name="Thang M."/>
            <person name="Chan C."/>
        </authorList>
    </citation>
    <scope>NUCLEOTIDE SEQUENCE</scope>
</reference>
<organism evidence="1 2">
    <name type="scientific">Symbiodinium pilosum</name>
    <name type="common">Dinoflagellate</name>
    <dbReference type="NCBI Taxonomy" id="2952"/>
    <lineage>
        <taxon>Eukaryota</taxon>
        <taxon>Sar</taxon>
        <taxon>Alveolata</taxon>
        <taxon>Dinophyceae</taxon>
        <taxon>Suessiales</taxon>
        <taxon>Symbiodiniaceae</taxon>
        <taxon>Symbiodinium</taxon>
    </lineage>
</organism>
<comment type="caution">
    <text evidence="1">The sequence shown here is derived from an EMBL/GenBank/DDBJ whole genome shotgun (WGS) entry which is preliminary data.</text>
</comment>
<gene>
    <name evidence="1" type="ORF">SPIL2461_LOCUS9626</name>
</gene>
<sequence>ETTELQCELQAIMEEKLLPACGAMEAALERLEHGDYDELWRSKKLQEPVAQVLSTLGFVAYGQQTAEHTTWLPKVHWDLADKLKSLDKDAGALDDKVFQRLERTTLRIPSFPPRVWPPVSGAAAGSRSI</sequence>
<evidence type="ECO:0000313" key="2">
    <source>
        <dbReference type="Proteomes" id="UP000649617"/>
    </source>
</evidence>
<feature type="non-terminal residue" evidence="1">
    <location>
        <position position="1"/>
    </location>
</feature>